<gene>
    <name evidence="1" type="ORF">I7I53_05716</name>
</gene>
<dbReference type="Proteomes" id="UP000663419">
    <property type="component" value="Chromosome 5"/>
</dbReference>
<dbReference type="EMBL" id="CP069106">
    <property type="protein sequence ID" value="QSS57284.1"/>
    <property type="molecule type" value="Genomic_DNA"/>
</dbReference>
<reference evidence="1" key="1">
    <citation type="submission" date="2021-01" db="EMBL/GenBank/DDBJ databases">
        <title>Chromosome-level genome assembly of a human fungal pathogen reveals clustering of transcriptionally co-regulated genes.</title>
        <authorList>
            <person name="Voorhies M."/>
            <person name="Cohen S."/>
            <person name="Shea T.P."/>
            <person name="Petrus S."/>
            <person name="Munoz J.F."/>
            <person name="Poplawski S."/>
            <person name="Goldman W.E."/>
            <person name="Michael T."/>
            <person name="Cuomo C.A."/>
            <person name="Sil A."/>
            <person name="Beyhan S."/>
        </authorList>
    </citation>
    <scope>NUCLEOTIDE SEQUENCE</scope>
    <source>
        <strain evidence="1">H88</strain>
    </source>
</reference>
<proteinExistence type="predicted"/>
<name>A0A8A1LXY4_AJEC8</name>
<evidence type="ECO:0000313" key="1">
    <source>
        <dbReference type="EMBL" id="QSS57284.1"/>
    </source>
</evidence>
<protein>
    <submittedName>
        <fullName evidence="1">Uncharacterized protein</fullName>
    </submittedName>
</protein>
<accession>A0A8A1LXY4</accession>
<evidence type="ECO:0000313" key="2">
    <source>
        <dbReference type="Proteomes" id="UP000663419"/>
    </source>
</evidence>
<sequence length="91" mass="10597">MVVFSASSSSFLLFFISALAGEVFISFFSLKQRLLEEWRTERDRKGSCAAEGRYRRGRFEDCLVLKSSFRPIRYVCVPLYQNHHLAKAQIK</sequence>
<organism evidence="1 2">
    <name type="scientific">Ajellomyces capsulatus (strain H88)</name>
    <name type="common">Darling's disease fungus</name>
    <name type="synonym">Histoplasma capsulatum</name>
    <dbReference type="NCBI Taxonomy" id="544711"/>
    <lineage>
        <taxon>Eukaryota</taxon>
        <taxon>Fungi</taxon>
        <taxon>Dikarya</taxon>
        <taxon>Ascomycota</taxon>
        <taxon>Pezizomycotina</taxon>
        <taxon>Eurotiomycetes</taxon>
        <taxon>Eurotiomycetidae</taxon>
        <taxon>Onygenales</taxon>
        <taxon>Ajellomycetaceae</taxon>
        <taxon>Histoplasma</taxon>
    </lineage>
</organism>
<dbReference type="AlphaFoldDB" id="A0A8A1LXY4"/>
<dbReference type="VEuPathDB" id="FungiDB:I7I53_05716"/>